<dbReference type="EMBL" id="CP003282">
    <property type="protein sequence ID" value="AFG37225.1"/>
    <property type="molecule type" value="Genomic_DNA"/>
</dbReference>
<dbReference type="GO" id="GO:0051301">
    <property type="term" value="P:cell division"/>
    <property type="evidence" value="ECO:0007669"/>
    <property type="project" value="UniProtKB-KW"/>
</dbReference>
<dbReference type="PATRIC" id="fig|889378.3.peg.1145"/>
<evidence type="ECO:0000256" key="2">
    <source>
        <dbReference type="ARBA" id="ARBA00005464"/>
    </source>
</evidence>
<evidence type="ECO:0000256" key="7">
    <source>
        <dbReference type="ARBA" id="ARBA00023235"/>
    </source>
</evidence>
<evidence type="ECO:0000256" key="4">
    <source>
        <dbReference type="ARBA" id="ARBA00016902"/>
    </source>
</evidence>
<dbReference type="GO" id="GO:0005737">
    <property type="term" value="C:cytoplasm"/>
    <property type="evidence" value="ECO:0007669"/>
    <property type="project" value="UniProtKB-SubCell"/>
</dbReference>
<dbReference type="OrthoDB" id="9767721at2"/>
<dbReference type="Gene3D" id="3.30.70.1050">
    <property type="entry name" value="Trigger factor ribosome-binding domain"/>
    <property type="match status" value="1"/>
</dbReference>
<dbReference type="PANTHER" id="PTHR30560">
    <property type="entry name" value="TRIGGER FACTOR CHAPERONE AND PEPTIDYL-PROLYL CIS/TRANS ISOMERASE"/>
    <property type="match status" value="1"/>
</dbReference>
<keyword evidence="9" id="KW-0963">Cytoplasm</keyword>
<dbReference type="SUPFAM" id="SSF102735">
    <property type="entry name" value="Trigger factor ribosome-binding domain"/>
    <property type="match status" value="1"/>
</dbReference>
<evidence type="ECO:0000256" key="1">
    <source>
        <dbReference type="ARBA" id="ARBA00000971"/>
    </source>
</evidence>
<dbReference type="GO" id="GO:0043022">
    <property type="term" value="F:ribosome binding"/>
    <property type="evidence" value="ECO:0007669"/>
    <property type="project" value="TreeGrafter"/>
</dbReference>
<comment type="catalytic activity">
    <reaction evidence="1 9 10">
        <text>[protein]-peptidylproline (omega=180) = [protein]-peptidylproline (omega=0)</text>
        <dbReference type="Rhea" id="RHEA:16237"/>
        <dbReference type="Rhea" id="RHEA-COMP:10747"/>
        <dbReference type="Rhea" id="RHEA-COMP:10748"/>
        <dbReference type="ChEBI" id="CHEBI:83833"/>
        <dbReference type="ChEBI" id="CHEBI:83834"/>
        <dbReference type="EC" id="5.2.1.8"/>
    </reaction>
</comment>
<organism evidence="13 14">
    <name type="scientific">Spirochaeta africana (strain ATCC 700263 / DSM 8902 / Z-7692)</name>
    <dbReference type="NCBI Taxonomy" id="889378"/>
    <lineage>
        <taxon>Bacteria</taxon>
        <taxon>Pseudomonadati</taxon>
        <taxon>Spirochaetota</taxon>
        <taxon>Spirochaetia</taxon>
        <taxon>Spirochaetales</taxon>
        <taxon>Spirochaetaceae</taxon>
        <taxon>Spirochaeta</taxon>
    </lineage>
</organism>
<dbReference type="Gene3D" id="1.10.3120.10">
    <property type="entry name" value="Trigger factor, C-terminal domain"/>
    <property type="match status" value="1"/>
</dbReference>
<comment type="domain">
    <text evidence="9">Consists of 3 domains; the N-terminus binds the ribosome, the middle domain has PPIase activity, while the C-terminus has intrinsic chaperone activity on its own.</text>
</comment>
<evidence type="ECO:0000259" key="12">
    <source>
        <dbReference type="PROSITE" id="PS50059"/>
    </source>
</evidence>
<dbReference type="PANTHER" id="PTHR30560:SF3">
    <property type="entry name" value="TRIGGER FACTOR-LIKE PROTEIN TIG, CHLOROPLASTIC"/>
    <property type="match status" value="1"/>
</dbReference>
<keyword evidence="5 9" id="KW-0697">Rotamase</keyword>
<dbReference type="InterPro" id="IPR001179">
    <property type="entry name" value="PPIase_FKBP_dom"/>
</dbReference>
<dbReference type="HOGENOM" id="CLU_033058_3_1_12"/>
<dbReference type="PIRSF" id="PIRSF003095">
    <property type="entry name" value="Trigger_factor"/>
    <property type="match status" value="1"/>
</dbReference>
<dbReference type="InterPro" id="IPR037041">
    <property type="entry name" value="Trigger_fac_C_sf"/>
</dbReference>
<evidence type="ECO:0000256" key="9">
    <source>
        <dbReference type="HAMAP-Rule" id="MF_00303"/>
    </source>
</evidence>
<evidence type="ECO:0000256" key="6">
    <source>
        <dbReference type="ARBA" id="ARBA00023186"/>
    </source>
</evidence>
<dbReference type="Gene3D" id="3.10.50.40">
    <property type="match status" value="1"/>
</dbReference>
<dbReference type="InterPro" id="IPR027304">
    <property type="entry name" value="Trigger_fact/SurA_dom_sf"/>
</dbReference>
<sequence>MVKEKKIEQLDNSAVKLTITVEQDAVRSEYDTLLKEYARNAQIKGFRKGKVPPAVLERKFGESIRHEASQKSLENALRSVFDEIEEKPLPYCTPTLTDEPDFSMESDMTFAVTYDVFPEITIGEYDGIQVEEPQVSISKDDEKRELEQLQEQNAVVVEKENAAIKDGHIVTLNYQELNEDGTPTENTRREDFTFTVGSGYNLYQLDSDIAGLKKGDSKKITKTFAEDYEHSELAGQTRTIEVEITAVKEKDLPAIDDELAQDVSEKYETIDDLKKDIRNRLEKNLETRLRQIKVDQVMDTLVENSTIPVPASMLDAELENSWHRFVHQFRAAEDQVLQLLQMQGKTKDELLEEWRPAAEKNLKRSLITQKLIELEKIEVSDDELEEELKEQAEGSGTSLEELKEYFTKQGMMPYLKQDLQERKAQDALLAKAKIKKGKKSGYLDVVQPNQ</sequence>
<dbReference type="InterPro" id="IPR008881">
    <property type="entry name" value="Trigger_fac_ribosome-bd_bac"/>
</dbReference>
<evidence type="ECO:0000313" key="13">
    <source>
        <dbReference type="EMBL" id="AFG37225.1"/>
    </source>
</evidence>
<dbReference type="GO" id="GO:0043335">
    <property type="term" value="P:protein unfolding"/>
    <property type="evidence" value="ECO:0007669"/>
    <property type="project" value="TreeGrafter"/>
</dbReference>
<dbReference type="NCBIfam" id="TIGR00115">
    <property type="entry name" value="tig"/>
    <property type="match status" value="1"/>
</dbReference>
<dbReference type="Pfam" id="PF05697">
    <property type="entry name" value="Trigger_N"/>
    <property type="match status" value="1"/>
</dbReference>
<dbReference type="Proteomes" id="UP000007383">
    <property type="component" value="Chromosome"/>
</dbReference>
<comment type="subcellular location">
    <subcellularLocation>
        <location evidence="9">Cytoplasm</location>
    </subcellularLocation>
    <text evidence="9">About half TF is bound to the ribosome near the polypeptide exit tunnel while the other half is free in the cytoplasm.</text>
</comment>
<reference evidence="14" key="1">
    <citation type="journal article" date="2013" name="Stand. Genomic Sci.">
        <title>Complete genome sequence of the halophilic bacterium Spirochaeta africana type strain (Z-7692(T)) from the alkaline Lake Magadi in the East African Rift.</title>
        <authorList>
            <person name="Liolos K."/>
            <person name="Abt B."/>
            <person name="Scheuner C."/>
            <person name="Teshima H."/>
            <person name="Held B."/>
            <person name="Lapidus A."/>
            <person name="Nolan M."/>
            <person name="Lucas S."/>
            <person name="Deshpande S."/>
            <person name="Cheng J.F."/>
            <person name="Tapia R."/>
            <person name="Goodwin L.A."/>
            <person name="Pitluck S."/>
            <person name="Pagani I."/>
            <person name="Ivanova N."/>
            <person name="Mavromatis K."/>
            <person name="Mikhailova N."/>
            <person name="Huntemann M."/>
            <person name="Pati A."/>
            <person name="Chen A."/>
            <person name="Palaniappan K."/>
            <person name="Land M."/>
            <person name="Rohde M."/>
            <person name="Tindall B.J."/>
            <person name="Detter J.C."/>
            <person name="Goker M."/>
            <person name="Bristow J."/>
            <person name="Eisen J.A."/>
            <person name="Markowitz V."/>
            <person name="Hugenholtz P."/>
            <person name="Woyke T."/>
            <person name="Klenk H.P."/>
            <person name="Kyrpides N.C."/>
        </authorList>
    </citation>
    <scope>NUCLEOTIDE SEQUENCE</scope>
    <source>
        <strain evidence="14">ATCC 700263 / DSM 8902 / Z-7692</strain>
    </source>
</reference>
<dbReference type="Pfam" id="PF00254">
    <property type="entry name" value="FKBP_C"/>
    <property type="match status" value="1"/>
</dbReference>
<evidence type="ECO:0000256" key="5">
    <source>
        <dbReference type="ARBA" id="ARBA00023110"/>
    </source>
</evidence>
<dbReference type="AlphaFoldDB" id="H9UI82"/>
<comment type="similarity">
    <text evidence="2 9 11">Belongs to the FKBP-type PPIase family. Tig subfamily.</text>
</comment>
<dbReference type="SUPFAM" id="SSF54534">
    <property type="entry name" value="FKBP-like"/>
    <property type="match status" value="1"/>
</dbReference>
<dbReference type="SUPFAM" id="SSF109998">
    <property type="entry name" value="Triger factor/SurA peptide-binding domain-like"/>
    <property type="match status" value="1"/>
</dbReference>
<dbReference type="EC" id="5.2.1.8" evidence="3 9"/>
<evidence type="ECO:0000256" key="8">
    <source>
        <dbReference type="ARBA" id="ARBA00029986"/>
    </source>
</evidence>
<dbReference type="GO" id="GO:0003755">
    <property type="term" value="F:peptidyl-prolyl cis-trans isomerase activity"/>
    <property type="evidence" value="ECO:0007669"/>
    <property type="project" value="UniProtKB-UniRule"/>
</dbReference>
<protein>
    <recommendedName>
        <fullName evidence="4 9">Trigger factor</fullName>
        <shortName evidence="9">TF</shortName>
        <ecNumber evidence="3 9">5.2.1.8</ecNumber>
    </recommendedName>
    <alternativeName>
        <fullName evidence="8 9">PPIase</fullName>
    </alternativeName>
</protein>
<evidence type="ECO:0000256" key="3">
    <source>
        <dbReference type="ARBA" id="ARBA00013194"/>
    </source>
</evidence>
<dbReference type="GO" id="GO:0015031">
    <property type="term" value="P:protein transport"/>
    <property type="evidence" value="ECO:0007669"/>
    <property type="project" value="UniProtKB-UniRule"/>
</dbReference>
<dbReference type="InterPro" id="IPR036611">
    <property type="entry name" value="Trigger_fac_ribosome-bd_sf"/>
</dbReference>
<comment type="function">
    <text evidence="9">Involved in protein export. Acts as a chaperone by maintaining the newly synthesized protein in an open conformation. Functions as a peptidyl-prolyl cis-trans isomerase.</text>
</comment>
<keyword evidence="9 11" id="KW-0131">Cell cycle</keyword>
<dbReference type="KEGG" id="sfc:Spiaf_1141"/>
<evidence type="ECO:0000256" key="11">
    <source>
        <dbReference type="RuleBase" id="RU003914"/>
    </source>
</evidence>
<dbReference type="Pfam" id="PF05698">
    <property type="entry name" value="Trigger_C"/>
    <property type="match status" value="1"/>
</dbReference>
<keyword evidence="9 11" id="KW-0132">Cell division</keyword>
<evidence type="ECO:0000313" key="14">
    <source>
        <dbReference type="Proteomes" id="UP000007383"/>
    </source>
</evidence>
<proteinExistence type="inferred from homology"/>
<dbReference type="STRING" id="889378.Spiaf_1141"/>
<dbReference type="GO" id="GO:0044183">
    <property type="term" value="F:protein folding chaperone"/>
    <property type="evidence" value="ECO:0007669"/>
    <property type="project" value="TreeGrafter"/>
</dbReference>
<keyword evidence="14" id="KW-1185">Reference proteome</keyword>
<dbReference type="InterPro" id="IPR008880">
    <property type="entry name" value="Trigger_fac_C"/>
</dbReference>
<dbReference type="GO" id="GO:0051083">
    <property type="term" value="P:'de novo' cotranslational protein folding"/>
    <property type="evidence" value="ECO:0007669"/>
    <property type="project" value="TreeGrafter"/>
</dbReference>
<dbReference type="RefSeq" id="WP_014455214.1">
    <property type="nucleotide sequence ID" value="NC_017098.1"/>
</dbReference>
<accession>H9UI82</accession>
<dbReference type="eggNOG" id="COG0544">
    <property type="taxonomic scope" value="Bacteria"/>
</dbReference>
<gene>
    <name evidence="9" type="primary">tig</name>
    <name evidence="13" type="ordered locus">Spiaf_1141</name>
</gene>
<keyword evidence="6 9" id="KW-0143">Chaperone</keyword>
<dbReference type="PROSITE" id="PS50059">
    <property type="entry name" value="FKBP_PPIASE"/>
    <property type="match status" value="1"/>
</dbReference>
<feature type="domain" description="PPIase FKBP-type" evidence="12">
    <location>
        <begin position="167"/>
        <end position="256"/>
    </location>
</feature>
<name>H9UI82_SPIAZ</name>
<dbReference type="InterPro" id="IPR005215">
    <property type="entry name" value="Trig_fac"/>
</dbReference>
<dbReference type="InterPro" id="IPR046357">
    <property type="entry name" value="PPIase_dom_sf"/>
</dbReference>
<keyword evidence="7 9" id="KW-0413">Isomerase</keyword>
<evidence type="ECO:0000256" key="10">
    <source>
        <dbReference type="PROSITE-ProRule" id="PRU00277"/>
    </source>
</evidence>
<dbReference type="HAMAP" id="MF_00303">
    <property type="entry name" value="Trigger_factor_Tig"/>
    <property type="match status" value="1"/>
</dbReference>